<proteinExistence type="predicted"/>
<evidence type="ECO:0000256" key="2">
    <source>
        <dbReference type="SAM" id="SignalP"/>
    </source>
</evidence>
<keyword evidence="2" id="KW-0732">Signal</keyword>
<reference evidence="3 4" key="1">
    <citation type="submission" date="2024-01" db="EMBL/GenBank/DDBJ databases">
        <authorList>
            <person name="Alioto T."/>
            <person name="Alioto T."/>
            <person name="Gomez Garrido J."/>
        </authorList>
    </citation>
    <scope>NUCLEOTIDE SEQUENCE [LARGE SCALE GENOMIC DNA]</scope>
</reference>
<keyword evidence="1" id="KW-0472">Membrane</keyword>
<feature type="signal peptide" evidence="2">
    <location>
        <begin position="1"/>
        <end position="20"/>
    </location>
</feature>
<keyword evidence="1" id="KW-0812">Transmembrane</keyword>
<sequence length="88" mass="9527">MAATIRIFISLLLISHFSKAQKPGDDSFYSSLIMVFSVSPLSLISLLLLGLTVILSGSVYFWVLRYVCIGCCQPVVIGPESQTLAGMV</sequence>
<keyword evidence="4" id="KW-1185">Reference proteome</keyword>
<organism evidence="3 4">
    <name type="scientific">Scomber scombrus</name>
    <name type="common">Atlantic mackerel</name>
    <name type="synonym">Scomber vernalis</name>
    <dbReference type="NCBI Taxonomy" id="13677"/>
    <lineage>
        <taxon>Eukaryota</taxon>
        <taxon>Metazoa</taxon>
        <taxon>Chordata</taxon>
        <taxon>Craniata</taxon>
        <taxon>Vertebrata</taxon>
        <taxon>Euteleostomi</taxon>
        <taxon>Actinopterygii</taxon>
        <taxon>Neopterygii</taxon>
        <taxon>Teleostei</taxon>
        <taxon>Neoteleostei</taxon>
        <taxon>Acanthomorphata</taxon>
        <taxon>Pelagiaria</taxon>
        <taxon>Scombriformes</taxon>
        <taxon>Scombridae</taxon>
        <taxon>Scomber</taxon>
    </lineage>
</organism>
<gene>
    <name evidence="3" type="ORF">FSCOSCO3_A029064</name>
</gene>
<feature type="transmembrane region" description="Helical" evidence="1">
    <location>
        <begin position="44"/>
        <end position="63"/>
    </location>
</feature>
<evidence type="ECO:0008006" key="5">
    <source>
        <dbReference type="Google" id="ProtNLM"/>
    </source>
</evidence>
<dbReference type="Proteomes" id="UP001314229">
    <property type="component" value="Unassembled WGS sequence"/>
</dbReference>
<name>A0AAV1QBL8_SCOSC</name>
<comment type="caution">
    <text evidence="3">The sequence shown here is derived from an EMBL/GenBank/DDBJ whole genome shotgun (WGS) entry which is preliminary data.</text>
</comment>
<evidence type="ECO:0000313" key="4">
    <source>
        <dbReference type="Proteomes" id="UP001314229"/>
    </source>
</evidence>
<accession>A0AAV1QBL8</accession>
<evidence type="ECO:0000313" key="3">
    <source>
        <dbReference type="EMBL" id="CAK6981503.1"/>
    </source>
</evidence>
<evidence type="ECO:0000256" key="1">
    <source>
        <dbReference type="SAM" id="Phobius"/>
    </source>
</evidence>
<keyword evidence="1" id="KW-1133">Transmembrane helix</keyword>
<dbReference type="AlphaFoldDB" id="A0AAV1QBL8"/>
<protein>
    <recommendedName>
        <fullName evidence="5">NADH dehydrogenase subunit 6</fullName>
    </recommendedName>
</protein>
<dbReference type="EMBL" id="CAWUFR010000836">
    <property type="protein sequence ID" value="CAK6981503.1"/>
    <property type="molecule type" value="Genomic_DNA"/>
</dbReference>
<feature type="chain" id="PRO_5043326307" description="NADH dehydrogenase subunit 6" evidence="2">
    <location>
        <begin position="21"/>
        <end position="88"/>
    </location>
</feature>